<proteinExistence type="predicted"/>
<protein>
    <submittedName>
        <fullName evidence="1">Uncharacterized protein</fullName>
    </submittedName>
</protein>
<dbReference type="Proteomes" id="UP000008718">
    <property type="component" value="Chromosome"/>
</dbReference>
<reference key="1">
    <citation type="submission" date="2010-11" db="EMBL/GenBank/DDBJ databases">
        <title>The complete genome of Paludibacter propionicigenes DSM 17365.</title>
        <authorList>
            <consortium name="US DOE Joint Genome Institute (JGI-PGF)"/>
            <person name="Lucas S."/>
            <person name="Copeland A."/>
            <person name="Lapidus A."/>
            <person name="Bruce D."/>
            <person name="Goodwin L."/>
            <person name="Pitluck S."/>
            <person name="Kyrpides N."/>
            <person name="Mavromatis K."/>
            <person name="Ivanova N."/>
            <person name="Munk A.C."/>
            <person name="Brettin T."/>
            <person name="Detter J.C."/>
            <person name="Han C."/>
            <person name="Tapia R."/>
            <person name="Land M."/>
            <person name="Hauser L."/>
            <person name="Markowitz V."/>
            <person name="Cheng J.-F."/>
            <person name="Hugenholtz P."/>
            <person name="Woyke T."/>
            <person name="Wu D."/>
            <person name="Gronow S."/>
            <person name="Wellnitz S."/>
            <person name="Brambilla E."/>
            <person name="Klenk H.-P."/>
            <person name="Eisen J.A."/>
        </authorList>
    </citation>
    <scope>NUCLEOTIDE SEQUENCE</scope>
    <source>
        <strain>WB4</strain>
    </source>
</reference>
<reference evidence="1 2" key="2">
    <citation type="journal article" date="2011" name="Stand. Genomic Sci.">
        <title>Complete genome sequence of Paludibacter propionicigenes type strain (WB4).</title>
        <authorList>
            <person name="Gronow S."/>
            <person name="Munk C."/>
            <person name="Lapidus A."/>
            <person name="Nolan M."/>
            <person name="Lucas S."/>
            <person name="Hammon N."/>
            <person name="Deshpande S."/>
            <person name="Cheng J.F."/>
            <person name="Tapia R."/>
            <person name="Han C."/>
            <person name="Goodwin L."/>
            <person name="Pitluck S."/>
            <person name="Liolios K."/>
            <person name="Ivanova N."/>
            <person name="Mavromatis K."/>
            <person name="Mikhailova N."/>
            <person name="Pati A."/>
            <person name="Chen A."/>
            <person name="Palaniappan K."/>
            <person name="Land M."/>
            <person name="Hauser L."/>
            <person name="Chang Y.J."/>
            <person name="Jeffries C.D."/>
            <person name="Brambilla E."/>
            <person name="Rohde M."/>
            <person name="Goker M."/>
            <person name="Detter J.C."/>
            <person name="Woyke T."/>
            <person name="Bristow J."/>
            <person name="Eisen J.A."/>
            <person name="Markowitz V."/>
            <person name="Hugenholtz P."/>
            <person name="Kyrpides N.C."/>
            <person name="Klenk H.P."/>
        </authorList>
    </citation>
    <scope>NUCLEOTIDE SEQUENCE [LARGE SCALE GENOMIC DNA]</scope>
    <source>
        <strain evidence="2">DSM 17365 / JCM 13257 / WB4</strain>
    </source>
</reference>
<accession>E4T6K2</accession>
<evidence type="ECO:0000313" key="1">
    <source>
        <dbReference type="EMBL" id="ADQ80346.1"/>
    </source>
</evidence>
<keyword evidence="2" id="KW-1185">Reference proteome</keyword>
<dbReference type="HOGENOM" id="CLU_1894179_0_0_10"/>
<name>E4T6K2_PALPW</name>
<dbReference type="STRING" id="694427.Palpr_2210"/>
<evidence type="ECO:0000313" key="2">
    <source>
        <dbReference type="Proteomes" id="UP000008718"/>
    </source>
</evidence>
<sequence>MIFLNQLIIHHQTHLQRNNTASARLYLVGMLKRNRRLVDGLPQDRIRTAAEFYRKLERRRYMEINKNTKNICSIVCSYANIGLISHTVLVKHSTCNLSNSMIISLPGLPYGQHTWGAFSIYIPRILPSDFHLAL</sequence>
<dbReference type="AlphaFoldDB" id="E4T6K2"/>
<gene>
    <name evidence="1" type="ordered locus">Palpr_2210</name>
</gene>
<dbReference type="KEGG" id="ppn:Palpr_2210"/>
<organism evidence="1 2">
    <name type="scientific">Paludibacter propionicigenes (strain DSM 17365 / JCM 13257 / WB4)</name>
    <dbReference type="NCBI Taxonomy" id="694427"/>
    <lineage>
        <taxon>Bacteria</taxon>
        <taxon>Pseudomonadati</taxon>
        <taxon>Bacteroidota</taxon>
        <taxon>Bacteroidia</taxon>
        <taxon>Bacteroidales</taxon>
        <taxon>Paludibacteraceae</taxon>
        <taxon>Paludibacter</taxon>
    </lineage>
</organism>
<dbReference type="EMBL" id="CP002345">
    <property type="protein sequence ID" value="ADQ80346.1"/>
    <property type="molecule type" value="Genomic_DNA"/>
</dbReference>